<dbReference type="HOGENOM" id="CLU_1552054_0_0_6"/>
<evidence type="ECO:0000313" key="3">
    <source>
        <dbReference type="EMBL" id="ABI55967.1"/>
    </source>
</evidence>
<dbReference type="EMBL" id="CP000453">
    <property type="protein sequence ID" value="ABI55967.1"/>
    <property type="molecule type" value="Genomic_DNA"/>
</dbReference>
<dbReference type="RefSeq" id="WP_011628362.1">
    <property type="nucleotide sequence ID" value="NC_008340.1"/>
</dbReference>
<reference evidence="4" key="1">
    <citation type="submission" date="2006-08" db="EMBL/GenBank/DDBJ databases">
        <title>Complete sequence of Alkalilimnicola ehrilichei MLHE-1.</title>
        <authorList>
            <person name="Copeland A."/>
            <person name="Lucas S."/>
            <person name="Lapidus A."/>
            <person name="Barry K."/>
            <person name="Detter J.C."/>
            <person name="Glavina del Rio T."/>
            <person name="Hammon N."/>
            <person name="Israni S."/>
            <person name="Dalin E."/>
            <person name="Tice H."/>
            <person name="Pitluck S."/>
            <person name="Sims D."/>
            <person name="Brettin T."/>
            <person name="Bruce D."/>
            <person name="Han C."/>
            <person name="Tapia R."/>
            <person name="Gilna P."/>
            <person name="Schmutz J."/>
            <person name="Larimer F."/>
            <person name="Land M."/>
            <person name="Hauser L."/>
            <person name="Kyrpides N."/>
            <person name="Mikhailova N."/>
            <person name="Oremland R.S."/>
            <person name="Hoeft S.E."/>
            <person name="Switzer-Blum J."/>
            <person name="Kulp T."/>
            <person name="King G."/>
            <person name="Tabita R."/>
            <person name="Witte B."/>
            <person name="Santini J.M."/>
            <person name="Basu P."/>
            <person name="Hollibaugh J.T."/>
            <person name="Xie G."/>
            <person name="Stolz J.F."/>
            <person name="Richardson P."/>
        </authorList>
    </citation>
    <scope>NUCLEOTIDE SEQUENCE [LARGE SCALE GENOMIC DNA]</scope>
    <source>
        <strain evidence="4">ATCC BAA-1101 / DSM 17681 / MLHE-1</strain>
    </source>
</reference>
<organism evidence="3 4">
    <name type="scientific">Alkalilimnicola ehrlichii (strain ATCC BAA-1101 / DSM 17681 / MLHE-1)</name>
    <dbReference type="NCBI Taxonomy" id="187272"/>
    <lineage>
        <taxon>Bacteria</taxon>
        <taxon>Pseudomonadati</taxon>
        <taxon>Pseudomonadota</taxon>
        <taxon>Gammaproteobacteria</taxon>
        <taxon>Chromatiales</taxon>
        <taxon>Ectothiorhodospiraceae</taxon>
        <taxon>Alkalilimnicola</taxon>
    </lineage>
</organism>
<evidence type="ECO:0000259" key="2">
    <source>
        <dbReference type="Pfam" id="PF09361"/>
    </source>
</evidence>
<dbReference type="KEGG" id="aeh:Mlg_0613"/>
<feature type="domain" description="Phasin" evidence="2">
    <location>
        <begin position="16"/>
        <end position="114"/>
    </location>
</feature>
<feature type="compositionally biased region" description="Low complexity" evidence="1">
    <location>
        <begin position="115"/>
        <end position="144"/>
    </location>
</feature>
<gene>
    <name evidence="3" type="ordered locus">Mlg_0613</name>
</gene>
<evidence type="ECO:0000313" key="4">
    <source>
        <dbReference type="Proteomes" id="UP000001962"/>
    </source>
</evidence>
<sequence length="172" mass="18394">MYEQFNKQFQAQFGDIFKQMEGQGEPVRRMMGLMLEGAEKYTQLQLDILSSWSDLTFSQARATLEISDQKSLTDYLESRQKLAEQCNQKLNEDAGKLVDLGRDFGEQVRKLAAESGSPLASIPAAAAAAPSASAPAQSSASTGSTSGGSGAKRTTRSTASKGSSARRTTKSA</sequence>
<dbReference type="Proteomes" id="UP000001962">
    <property type="component" value="Chromosome"/>
</dbReference>
<accession>Q0AB20</accession>
<dbReference type="InterPro" id="IPR018968">
    <property type="entry name" value="Phasin"/>
</dbReference>
<feature type="region of interest" description="Disordered" evidence="1">
    <location>
        <begin position="113"/>
        <end position="172"/>
    </location>
</feature>
<dbReference type="AlphaFoldDB" id="Q0AB20"/>
<name>Q0AB20_ALKEH</name>
<dbReference type="Pfam" id="PF09361">
    <property type="entry name" value="Phasin_2"/>
    <property type="match status" value="1"/>
</dbReference>
<evidence type="ECO:0000256" key="1">
    <source>
        <dbReference type="SAM" id="MobiDB-lite"/>
    </source>
</evidence>
<protein>
    <submittedName>
        <fullName evidence="3">Phasin family protein</fullName>
    </submittedName>
</protein>
<keyword evidence="4" id="KW-1185">Reference proteome</keyword>
<proteinExistence type="predicted"/>